<dbReference type="InterPro" id="IPR000960">
    <property type="entry name" value="Flavin_mOase"/>
</dbReference>
<dbReference type="EMBL" id="CAIF01000120">
    <property type="protein sequence ID" value="CCH44310.1"/>
    <property type="molecule type" value="Genomic_DNA"/>
</dbReference>
<keyword evidence="7" id="KW-0503">Monooxygenase</keyword>
<dbReference type="EC" id="1.14.13.8" evidence="7"/>
<dbReference type="GO" id="GO:0050661">
    <property type="term" value="F:NADP binding"/>
    <property type="evidence" value="ECO:0007669"/>
    <property type="project" value="InterPro"/>
</dbReference>
<protein>
    <submittedName>
        <fullName evidence="7">Dimethylaniline monooxygenase</fullName>
        <ecNumber evidence="7">1.14.13.8</ecNumber>
    </submittedName>
</protein>
<keyword evidence="5" id="KW-0521">NADP</keyword>
<accession>K0KGN1</accession>
<comment type="similarity">
    <text evidence="2">Belongs to the FMO family.</text>
</comment>
<dbReference type="FunFam" id="3.50.50.60:FF:000023">
    <property type="entry name" value="Dimethylaniline monooxygenase [N-oxide-forming]"/>
    <property type="match status" value="1"/>
</dbReference>
<keyword evidence="3" id="KW-0285">Flavoprotein</keyword>
<dbReference type="PIRSF" id="PIRSF000332">
    <property type="entry name" value="FMO"/>
    <property type="match status" value="1"/>
</dbReference>
<comment type="caution">
    <text evidence="7">The sequence shown here is derived from an EMBL/GenBank/DDBJ whole genome shotgun (WGS) entry which is preliminary data.</text>
</comment>
<keyword evidence="8" id="KW-1185">Reference proteome</keyword>
<keyword evidence="6 7" id="KW-0560">Oxidoreductase</keyword>
<dbReference type="HOGENOM" id="CLU_006909_5_3_1"/>
<dbReference type="STRING" id="1206466.K0KGN1"/>
<dbReference type="GO" id="GO:0004499">
    <property type="term" value="F:N,N-dimethylaniline monooxygenase activity"/>
    <property type="evidence" value="ECO:0007669"/>
    <property type="project" value="InterPro"/>
</dbReference>
<dbReference type="AlphaFoldDB" id="K0KGN1"/>
<dbReference type="InterPro" id="IPR036188">
    <property type="entry name" value="FAD/NAD-bd_sf"/>
</dbReference>
<evidence type="ECO:0000256" key="6">
    <source>
        <dbReference type="ARBA" id="ARBA00023002"/>
    </source>
</evidence>
<organism evidence="7 8">
    <name type="scientific">Wickerhamomyces ciferrii (strain ATCC 14091 / BCRC 22168 / CBS 111 / JCM 3599 / NBRC 0793 / NRRL Y-1031 F-60-10)</name>
    <name type="common">Yeast</name>
    <name type="synonym">Pichia ciferrii</name>
    <dbReference type="NCBI Taxonomy" id="1206466"/>
    <lineage>
        <taxon>Eukaryota</taxon>
        <taxon>Fungi</taxon>
        <taxon>Dikarya</taxon>
        <taxon>Ascomycota</taxon>
        <taxon>Saccharomycotina</taxon>
        <taxon>Saccharomycetes</taxon>
        <taxon>Phaffomycetales</taxon>
        <taxon>Wickerhamomycetaceae</taxon>
        <taxon>Wickerhamomyces</taxon>
    </lineage>
</organism>
<name>K0KGN1_WICCF</name>
<evidence type="ECO:0000313" key="7">
    <source>
        <dbReference type="EMBL" id="CCH44310.1"/>
    </source>
</evidence>
<evidence type="ECO:0000256" key="4">
    <source>
        <dbReference type="ARBA" id="ARBA00022827"/>
    </source>
</evidence>
<evidence type="ECO:0000256" key="3">
    <source>
        <dbReference type="ARBA" id="ARBA00022630"/>
    </source>
</evidence>
<evidence type="ECO:0000256" key="5">
    <source>
        <dbReference type="ARBA" id="ARBA00022857"/>
    </source>
</evidence>
<sequence>MVKSVAVIGAGPSGVIALDALVQEQHFDRIRVFERRSEAGGCWIYDESPPEPLPKNLKSLATRTADKPLDQEIPNWDELPKYAPKSKRQRFIDTATYSYLESNVHYQTMEFPHEPFPQGGSELSVSKYGPNTPFRHNTKIKKWVQNIYQSKKLDDLLEFDTSVELVEKNKSTNQWDILLRKFGKTQDYLWKESFDAVVVASGRYDVPYIPYVEGLDQFYQTPGKTVIHTKAYRTREEFRNKKTIVVAGSISSQDTVQDIVNVVKGQVISSVRSTSVPHVYFGWYAFDHPNVRKQKNLVKIENDTAIFEDGSKEEDIDAIIFGTGYTVSYPFLPHLERTEHRVKHIYQHVLNIEDPTLTFVGNIAAGLTFKAFLWQAVLSARYLAGRVKLPSKKDQYEWEEQRLKERGDTPKYSALVPDFKQYFETVRLLAGNEGPGRKLPPFDEEWENAFWSGHQRRINYWVRNNYKVGSKL</sequence>
<keyword evidence="4" id="KW-0274">FAD</keyword>
<dbReference type="InterPro" id="IPR050346">
    <property type="entry name" value="FMO-like"/>
</dbReference>
<dbReference type="SUPFAM" id="SSF51905">
    <property type="entry name" value="FAD/NAD(P)-binding domain"/>
    <property type="match status" value="2"/>
</dbReference>
<dbReference type="Gene3D" id="3.50.50.60">
    <property type="entry name" value="FAD/NAD(P)-binding domain"/>
    <property type="match status" value="2"/>
</dbReference>
<dbReference type="Proteomes" id="UP000009328">
    <property type="component" value="Unassembled WGS sequence"/>
</dbReference>
<comment type="cofactor">
    <cofactor evidence="1">
        <name>FAD</name>
        <dbReference type="ChEBI" id="CHEBI:57692"/>
    </cofactor>
</comment>
<reference evidence="7 8" key="1">
    <citation type="journal article" date="2012" name="Eukaryot. Cell">
        <title>Draft genome sequence of Wickerhamomyces ciferrii NRRL Y-1031 F-60-10.</title>
        <authorList>
            <person name="Schneider J."/>
            <person name="Andrea H."/>
            <person name="Blom J."/>
            <person name="Jaenicke S."/>
            <person name="Ruckert C."/>
            <person name="Schorsch C."/>
            <person name="Szczepanowski R."/>
            <person name="Farwick M."/>
            <person name="Goesmann A."/>
            <person name="Puhler A."/>
            <person name="Schaffer S."/>
            <person name="Tauch A."/>
            <person name="Kohler T."/>
            <person name="Brinkrolf K."/>
        </authorList>
    </citation>
    <scope>NUCLEOTIDE SEQUENCE [LARGE SCALE GENOMIC DNA]</scope>
    <source>
        <strain evidence="8">ATCC 14091 / BCRC 22168 / CBS 111 / JCM 3599 / NBRC 0793 / NRRL Y-1031 F-60-10</strain>
    </source>
</reference>
<gene>
    <name evidence="7" type="primary">FMO5</name>
    <name evidence="7" type="ORF">BN7_3872</name>
</gene>
<evidence type="ECO:0000313" key="8">
    <source>
        <dbReference type="Proteomes" id="UP000009328"/>
    </source>
</evidence>
<dbReference type="InterPro" id="IPR020946">
    <property type="entry name" value="Flavin_mOase-like"/>
</dbReference>
<dbReference type="InParanoid" id="K0KGN1"/>
<dbReference type="eggNOG" id="KOG1399">
    <property type="taxonomic scope" value="Eukaryota"/>
</dbReference>
<dbReference type="GO" id="GO:0050660">
    <property type="term" value="F:flavin adenine dinucleotide binding"/>
    <property type="evidence" value="ECO:0007669"/>
    <property type="project" value="InterPro"/>
</dbReference>
<dbReference type="PANTHER" id="PTHR23023">
    <property type="entry name" value="DIMETHYLANILINE MONOOXYGENASE"/>
    <property type="match status" value="1"/>
</dbReference>
<evidence type="ECO:0000256" key="2">
    <source>
        <dbReference type="ARBA" id="ARBA00009183"/>
    </source>
</evidence>
<evidence type="ECO:0000256" key="1">
    <source>
        <dbReference type="ARBA" id="ARBA00001974"/>
    </source>
</evidence>
<dbReference type="PRINTS" id="PR00370">
    <property type="entry name" value="FMOXYGENASE"/>
</dbReference>
<proteinExistence type="inferred from homology"/>
<dbReference type="Pfam" id="PF00743">
    <property type="entry name" value="FMO-like"/>
    <property type="match status" value="3"/>
</dbReference>